<sequence length="187" mass="19769">MPLLILVAIVALPFLEIWSAILVGQQIGALWTVAALAAASVAGIMVMRWSGLRVIRDIDATARTGEMPRRGMLDPVMLLVGGMLLAFPGFVSGALGLLLVLPFTRPALRWVFAAWARRRFERMQARMDAAATGAPPGVVVVDGEVVRRDPEAQASSDAADESRPTVIRGEIVDGKPPHGGGPTGPTA</sequence>
<dbReference type="Proteomes" id="UP001250214">
    <property type="component" value="Unassembled WGS sequence"/>
</dbReference>
<feature type="transmembrane region" description="Helical" evidence="2">
    <location>
        <begin position="29"/>
        <end position="51"/>
    </location>
</feature>
<keyword evidence="2" id="KW-0812">Transmembrane</keyword>
<organism evidence="3 4">
    <name type="scientific">Lipingzhangella rawalii</name>
    <dbReference type="NCBI Taxonomy" id="2055835"/>
    <lineage>
        <taxon>Bacteria</taxon>
        <taxon>Bacillati</taxon>
        <taxon>Actinomycetota</taxon>
        <taxon>Actinomycetes</taxon>
        <taxon>Streptosporangiales</taxon>
        <taxon>Nocardiopsidaceae</taxon>
        <taxon>Lipingzhangella</taxon>
    </lineage>
</organism>
<accession>A0ABU2H0Y8</accession>
<evidence type="ECO:0000256" key="1">
    <source>
        <dbReference type="SAM" id="MobiDB-lite"/>
    </source>
</evidence>
<keyword evidence="2" id="KW-1133">Transmembrane helix</keyword>
<dbReference type="EMBL" id="JAVLVT010000001">
    <property type="protein sequence ID" value="MDS1268971.1"/>
    <property type="molecule type" value="Genomic_DNA"/>
</dbReference>
<name>A0ABU2H0Y8_9ACTN</name>
<keyword evidence="4" id="KW-1185">Reference proteome</keyword>
<keyword evidence="2" id="KW-0472">Membrane</keyword>
<protein>
    <submittedName>
        <fullName evidence="3">FxsA family protein</fullName>
    </submittedName>
</protein>
<evidence type="ECO:0000313" key="4">
    <source>
        <dbReference type="Proteomes" id="UP001250214"/>
    </source>
</evidence>
<feature type="compositionally biased region" description="Gly residues" evidence="1">
    <location>
        <begin position="177"/>
        <end position="187"/>
    </location>
</feature>
<feature type="region of interest" description="Disordered" evidence="1">
    <location>
        <begin position="149"/>
        <end position="187"/>
    </location>
</feature>
<dbReference type="Pfam" id="PF04186">
    <property type="entry name" value="FxsA"/>
    <property type="match status" value="1"/>
</dbReference>
<reference evidence="4" key="1">
    <citation type="submission" date="2023-07" db="EMBL/GenBank/DDBJ databases">
        <title>Novel species in the genus Lipingzhangella isolated from Sambhar Salt Lake.</title>
        <authorList>
            <person name="Jiya N."/>
            <person name="Kajale S."/>
            <person name="Sharma A."/>
        </authorList>
    </citation>
    <scope>NUCLEOTIDE SEQUENCE [LARGE SCALE GENOMIC DNA]</scope>
    <source>
        <strain evidence="4">LS1_29</strain>
    </source>
</reference>
<dbReference type="InterPro" id="IPR007313">
    <property type="entry name" value="FxsA"/>
</dbReference>
<evidence type="ECO:0000313" key="3">
    <source>
        <dbReference type="EMBL" id="MDS1268971.1"/>
    </source>
</evidence>
<comment type="caution">
    <text evidence="3">The sequence shown here is derived from an EMBL/GenBank/DDBJ whole genome shotgun (WGS) entry which is preliminary data.</text>
</comment>
<dbReference type="PANTHER" id="PTHR35335:SF1">
    <property type="entry name" value="UPF0716 PROTEIN FXSA"/>
    <property type="match status" value="1"/>
</dbReference>
<gene>
    <name evidence="3" type="ORF">RIF23_01540</name>
</gene>
<dbReference type="RefSeq" id="WP_310910479.1">
    <property type="nucleotide sequence ID" value="NZ_JAVLVT010000001.1"/>
</dbReference>
<proteinExistence type="predicted"/>
<dbReference type="NCBIfam" id="NF008528">
    <property type="entry name" value="PRK11463.1-2"/>
    <property type="match status" value="1"/>
</dbReference>
<evidence type="ECO:0000256" key="2">
    <source>
        <dbReference type="SAM" id="Phobius"/>
    </source>
</evidence>
<dbReference type="PANTHER" id="PTHR35335">
    <property type="entry name" value="UPF0716 PROTEIN FXSA"/>
    <property type="match status" value="1"/>
</dbReference>
<feature type="transmembrane region" description="Helical" evidence="2">
    <location>
        <begin position="72"/>
        <end position="91"/>
    </location>
</feature>